<dbReference type="EMBL" id="CP036298">
    <property type="protein sequence ID" value="QDV23732.1"/>
    <property type="molecule type" value="Genomic_DNA"/>
</dbReference>
<dbReference type="Proteomes" id="UP000318017">
    <property type="component" value="Chromosome"/>
</dbReference>
<proteinExistence type="predicted"/>
<keyword evidence="3" id="KW-1185">Reference proteome</keyword>
<protein>
    <submittedName>
        <fullName evidence="2">Uncharacterized protein</fullName>
    </submittedName>
</protein>
<feature type="compositionally biased region" description="Polar residues" evidence="1">
    <location>
        <begin position="63"/>
        <end position="81"/>
    </location>
</feature>
<organism evidence="2 3">
    <name type="scientific">Aureliella helgolandensis</name>
    <dbReference type="NCBI Taxonomy" id="2527968"/>
    <lineage>
        <taxon>Bacteria</taxon>
        <taxon>Pseudomonadati</taxon>
        <taxon>Planctomycetota</taxon>
        <taxon>Planctomycetia</taxon>
        <taxon>Pirellulales</taxon>
        <taxon>Pirellulaceae</taxon>
        <taxon>Aureliella</taxon>
    </lineage>
</organism>
<name>A0A518G568_9BACT</name>
<feature type="region of interest" description="Disordered" evidence="1">
    <location>
        <begin position="50"/>
        <end position="81"/>
    </location>
</feature>
<dbReference type="KEGG" id="ahel:Q31a_20370"/>
<evidence type="ECO:0000256" key="1">
    <source>
        <dbReference type="SAM" id="MobiDB-lite"/>
    </source>
</evidence>
<dbReference type="AlphaFoldDB" id="A0A518G568"/>
<accession>A0A518G568</accession>
<reference evidence="2 3" key="1">
    <citation type="submission" date="2019-02" db="EMBL/GenBank/DDBJ databases">
        <title>Deep-cultivation of Planctomycetes and their phenomic and genomic characterization uncovers novel biology.</title>
        <authorList>
            <person name="Wiegand S."/>
            <person name="Jogler M."/>
            <person name="Boedeker C."/>
            <person name="Pinto D."/>
            <person name="Vollmers J."/>
            <person name="Rivas-Marin E."/>
            <person name="Kohn T."/>
            <person name="Peeters S.H."/>
            <person name="Heuer A."/>
            <person name="Rast P."/>
            <person name="Oberbeckmann S."/>
            <person name="Bunk B."/>
            <person name="Jeske O."/>
            <person name="Meyerdierks A."/>
            <person name="Storesund J.E."/>
            <person name="Kallscheuer N."/>
            <person name="Luecker S."/>
            <person name="Lage O.M."/>
            <person name="Pohl T."/>
            <person name="Merkel B.J."/>
            <person name="Hornburger P."/>
            <person name="Mueller R.-W."/>
            <person name="Bruemmer F."/>
            <person name="Labrenz M."/>
            <person name="Spormann A.M."/>
            <person name="Op den Camp H."/>
            <person name="Overmann J."/>
            <person name="Amann R."/>
            <person name="Jetten M.S.M."/>
            <person name="Mascher T."/>
            <person name="Medema M.H."/>
            <person name="Devos D.P."/>
            <person name="Kaster A.-K."/>
            <person name="Ovreas L."/>
            <person name="Rohde M."/>
            <person name="Galperin M.Y."/>
            <person name="Jogler C."/>
        </authorList>
    </citation>
    <scope>NUCLEOTIDE SEQUENCE [LARGE SCALE GENOMIC DNA]</scope>
    <source>
        <strain evidence="2 3">Q31a</strain>
    </source>
</reference>
<evidence type="ECO:0000313" key="3">
    <source>
        <dbReference type="Proteomes" id="UP000318017"/>
    </source>
</evidence>
<gene>
    <name evidence="2" type="ORF">Q31a_20370</name>
</gene>
<sequence>MQGSRAEPWSSRWRQLINCCSGSAVAPASDSSLGTGGLSLRCAAAHLPKTQRPANCGERASGESVSAQQRTENKHNGWSSVETSRYRPVDALLGERIEEQCRLGGLRRSRREAAADQALERGLLGRHRTRSRCRSTVATVVKKWWWIPARPMVEA</sequence>
<evidence type="ECO:0000313" key="2">
    <source>
        <dbReference type="EMBL" id="QDV23732.1"/>
    </source>
</evidence>